<evidence type="ECO:0000256" key="1">
    <source>
        <dbReference type="SAM" id="SignalP"/>
    </source>
</evidence>
<dbReference type="Proteomes" id="UP001276854">
    <property type="component" value="Unassembled WGS sequence"/>
</dbReference>
<name>A0ABU4GSP0_9CLOT</name>
<keyword evidence="1" id="KW-0732">Signal</keyword>
<feature type="signal peptide" evidence="1">
    <location>
        <begin position="1"/>
        <end position="26"/>
    </location>
</feature>
<reference evidence="2 3" key="1">
    <citation type="submission" date="2023-10" db="EMBL/GenBank/DDBJ databases">
        <title>A novel Glycoside Hydrolase 43-Like Enzyme from Clostrdium boliviensis is an Endo-xylanase, and a Candidate for Xylooligosaccharides Production from Different Xylan Substrates.</title>
        <authorList>
            <person name="Alvarez M.T."/>
            <person name="Rocabado-Villegas L.R."/>
            <person name="Salas-Veizaga D.M."/>
            <person name="Linares-Pasten J.A."/>
            <person name="Gudmundsdottir E.E."/>
            <person name="Hreggvidsson G.O."/>
            <person name="Adlercreutz P."/>
            <person name="Nordberg Karlsson E."/>
        </authorList>
    </citation>
    <scope>NUCLEOTIDE SEQUENCE [LARGE SCALE GENOMIC DNA]</scope>
    <source>
        <strain evidence="2 3">E-1</strain>
    </source>
</reference>
<dbReference type="EMBL" id="JAWONS010000329">
    <property type="protein sequence ID" value="MDW2800626.1"/>
    <property type="molecule type" value="Genomic_DNA"/>
</dbReference>
<comment type="caution">
    <text evidence="2">The sequence shown here is derived from an EMBL/GenBank/DDBJ whole genome shotgun (WGS) entry which is preliminary data.</text>
</comment>
<feature type="chain" id="PRO_5045725568" evidence="1">
    <location>
        <begin position="27"/>
        <end position="233"/>
    </location>
</feature>
<proteinExistence type="predicted"/>
<accession>A0ABU4GSP0</accession>
<gene>
    <name evidence="2" type="ORF">RZO55_23950</name>
</gene>
<organism evidence="2 3">
    <name type="scientific">Clostridium boliviensis</name>
    <dbReference type="NCBI Taxonomy" id="318465"/>
    <lineage>
        <taxon>Bacteria</taxon>
        <taxon>Bacillati</taxon>
        <taxon>Bacillota</taxon>
        <taxon>Clostridia</taxon>
        <taxon>Eubacteriales</taxon>
        <taxon>Clostridiaceae</taxon>
        <taxon>Clostridium</taxon>
    </lineage>
</organism>
<evidence type="ECO:0000313" key="2">
    <source>
        <dbReference type="EMBL" id="MDW2800626.1"/>
    </source>
</evidence>
<evidence type="ECO:0000313" key="3">
    <source>
        <dbReference type="Proteomes" id="UP001276854"/>
    </source>
</evidence>
<protein>
    <submittedName>
        <fullName evidence="2">Uncharacterized protein</fullName>
    </submittedName>
</protein>
<dbReference type="RefSeq" id="WP_318066791.1">
    <property type="nucleotide sequence ID" value="NZ_JAWONS010000329.1"/>
</dbReference>
<sequence length="233" mass="25110">MKISKIIAVLTLSVCMIGNLTISAFAAEAAPEQTTQINENSNLTEKFYNAPNDTIVCYMEGVPIRKDQVNENGLVDASAFYARTTRGAGVPSSNYVTIPSGYNEAIVKTYLSAPRYGQTNTIYYLKHLHGAQLASSIETGDAQALTGLILCFVPNAQVPGFMISLDSAYKAGVASNIRKRTNQGNAVRVNVASSTYGVFYGVFDWSGRVIETSKNYTAGTKETVKSIVYANGK</sequence>
<keyword evidence="3" id="KW-1185">Reference proteome</keyword>